<evidence type="ECO:0000256" key="6">
    <source>
        <dbReference type="ARBA" id="ARBA00022741"/>
    </source>
</evidence>
<dbReference type="InterPro" id="IPR004095">
    <property type="entry name" value="TGS"/>
</dbReference>
<comment type="similarity">
    <text evidence="2">Belongs to the class-II aminoacyl-tRNA synthetase family.</text>
</comment>
<dbReference type="Pfam" id="PF07973">
    <property type="entry name" value="tRNA_SAD"/>
    <property type="match status" value="1"/>
</dbReference>
<evidence type="ECO:0000256" key="10">
    <source>
        <dbReference type="ARBA" id="ARBA00031900"/>
    </source>
</evidence>
<dbReference type="SUPFAM" id="SSF52954">
    <property type="entry name" value="Class II aaRS ABD-related"/>
    <property type="match status" value="1"/>
</dbReference>
<dbReference type="Pfam" id="PF00587">
    <property type="entry name" value="tRNA-synt_2b"/>
    <property type="match status" value="1"/>
</dbReference>
<feature type="domain" description="Aminoacyl-transfer RNA synthetases class-II family profile" evidence="13">
    <location>
        <begin position="286"/>
        <end position="590"/>
    </location>
</feature>
<evidence type="ECO:0000256" key="11">
    <source>
        <dbReference type="ARBA" id="ARBA00049515"/>
    </source>
</evidence>
<dbReference type="InterPro" id="IPR033728">
    <property type="entry name" value="ThrRS_core"/>
</dbReference>
<dbReference type="PANTHER" id="PTHR11451:SF46">
    <property type="entry name" value="THREONINE--TRNA LIGASE"/>
    <property type="match status" value="1"/>
</dbReference>
<dbReference type="FunFam" id="3.30.980.10:FF:000005">
    <property type="entry name" value="Threonyl-tRNA synthetase, mitochondrial"/>
    <property type="match status" value="1"/>
</dbReference>
<dbReference type="CDD" id="cd01667">
    <property type="entry name" value="TGS_ThrRS"/>
    <property type="match status" value="1"/>
</dbReference>
<evidence type="ECO:0000256" key="12">
    <source>
        <dbReference type="ARBA" id="ARBA00073157"/>
    </source>
</evidence>
<evidence type="ECO:0000256" key="7">
    <source>
        <dbReference type="ARBA" id="ARBA00022840"/>
    </source>
</evidence>
<dbReference type="HAMAP" id="MF_00184">
    <property type="entry name" value="Thr_tRNA_synth"/>
    <property type="match status" value="1"/>
</dbReference>
<name>A0A139AAS3_GONPJ</name>
<dbReference type="PROSITE" id="PS51880">
    <property type="entry name" value="TGS"/>
    <property type="match status" value="1"/>
</dbReference>
<dbReference type="InterPro" id="IPR012675">
    <property type="entry name" value="Beta-grasp_dom_sf"/>
</dbReference>
<dbReference type="InterPro" id="IPR012676">
    <property type="entry name" value="TGS-like"/>
</dbReference>
<dbReference type="Pfam" id="PF02824">
    <property type="entry name" value="TGS"/>
    <property type="match status" value="1"/>
</dbReference>
<dbReference type="Gene3D" id="3.40.50.800">
    <property type="entry name" value="Anticodon-binding domain"/>
    <property type="match status" value="1"/>
</dbReference>
<reference evidence="15 16" key="1">
    <citation type="journal article" date="2015" name="Genome Biol. Evol.">
        <title>Phylogenomic analyses indicate that early fungi evolved digesting cell walls of algal ancestors of land plants.</title>
        <authorList>
            <person name="Chang Y."/>
            <person name="Wang S."/>
            <person name="Sekimoto S."/>
            <person name="Aerts A.L."/>
            <person name="Choi C."/>
            <person name="Clum A."/>
            <person name="LaButti K.M."/>
            <person name="Lindquist E.A."/>
            <person name="Yee Ngan C."/>
            <person name="Ohm R.A."/>
            <person name="Salamov A.A."/>
            <person name="Grigoriev I.V."/>
            <person name="Spatafora J.W."/>
            <person name="Berbee M.L."/>
        </authorList>
    </citation>
    <scope>NUCLEOTIDE SEQUENCE [LARGE SCALE GENOMIC DNA]</scope>
    <source>
        <strain evidence="15 16">JEL478</strain>
    </source>
</reference>
<evidence type="ECO:0000313" key="15">
    <source>
        <dbReference type="EMBL" id="KXS13850.1"/>
    </source>
</evidence>
<dbReference type="NCBIfam" id="TIGR00418">
    <property type="entry name" value="thrS"/>
    <property type="match status" value="1"/>
</dbReference>
<dbReference type="InterPro" id="IPR047246">
    <property type="entry name" value="ThrRS_anticodon"/>
</dbReference>
<evidence type="ECO:0000256" key="3">
    <source>
        <dbReference type="ARBA" id="ARBA00013163"/>
    </source>
</evidence>
<dbReference type="Proteomes" id="UP000070544">
    <property type="component" value="Unassembled WGS sequence"/>
</dbReference>
<accession>A0A139AAS3</accession>
<proteinExistence type="inferred from homology"/>
<dbReference type="Gene3D" id="3.30.980.10">
    <property type="entry name" value="Threonyl-trna Synthetase, Chain A, domain 2"/>
    <property type="match status" value="1"/>
</dbReference>
<dbReference type="CDD" id="cd00860">
    <property type="entry name" value="ThrRS_anticodon"/>
    <property type="match status" value="1"/>
</dbReference>
<dbReference type="SUPFAM" id="SSF55681">
    <property type="entry name" value="Class II aaRS and biotin synthetases"/>
    <property type="match status" value="1"/>
</dbReference>
<evidence type="ECO:0000256" key="2">
    <source>
        <dbReference type="ARBA" id="ARBA00008226"/>
    </source>
</evidence>
<organism evidence="15 16">
    <name type="scientific">Gonapodya prolifera (strain JEL478)</name>
    <name type="common">Monoblepharis prolifera</name>
    <dbReference type="NCBI Taxonomy" id="1344416"/>
    <lineage>
        <taxon>Eukaryota</taxon>
        <taxon>Fungi</taxon>
        <taxon>Fungi incertae sedis</taxon>
        <taxon>Chytridiomycota</taxon>
        <taxon>Chytridiomycota incertae sedis</taxon>
        <taxon>Monoblepharidomycetes</taxon>
        <taxon>Monoblepharidales</taxon>
        <taxon>Gonapodyaceae</taxon>
        <taxon>Gonapodya</taxon>
    </lineage>
</organism>
<dbReference type="InterPro" id="IPR002314">
    <property type="entry name" value="aa-tRNA-synt_IIb"/>
</dbReference>
<dbReference type="Pfam" id="PF03129">
    <property type="entry name" value="HGTP_anticodon"/>
    <property type="match status" value="1"/>
</dbReference>
<dbReference type="FunFam" id="3.10.20.30:FF:000006">
    <property type="entry name" value="Threonine--tRNA ligase, cytoplasmic"/>
    <property type="match status" value="1"/>
</dbReference>
<dbReference type="Gene3D" id="3.30.930.10">
    <property type="entry name" value="Bira Bifunctional Protein, Domain 2"/>
    <property type="match status" value="1"/>
</dbReference>
<dbReference type="InterPro" id="IPR002320">
    <property type="entry name" value="Thr-tRNA-ligase_IIa"/>
</dbReference>
<comment type="catalytic activity">
    <reaction evidence="11">
        <text>tRNA(Thr) + L-threonine + ATP = L-threonyl-tRNA(Thr) + AMP + diphosphate + H(+)</text>
        <dbReference type="Rhea" id="RHEA:24624"/>
        <dbReference type="Rhea" id="RHEA-COMP:9670"/>
        <dbReference type="Rhea" id="RHEA-COMP:9704"/>
        <dbReference type="ChEBI" id="CHEBI:15378"/>
        <dbReference type="ChEBI" id="CHEBI:30616"/>
        <dbReference type="ChEBI" id="CHEBI:33019"/>
        <dbReference type="ChEBI" id="CHEBI:57926"/>
        <dbReference type="ChEBI" id="CHEBI:78442"/>
        <dbReference type="ChEBI" id="CHEBI:78534"/>
        <dbReference type="ChEBI" id="CHEBI:456215"/>
        <dbReference type="EC" id="6.1.1.3"/>
    </reaction>
</comment>
<dbReference type="GO" id="GO:0004829">
    <property type="term" value="F:threonine-tRNA ligase activity"/>
    <property type="evidence" value="ECO:0007669"/>
    <property type="project" value="UniProtKB-EC"/>
</dbReference>
<dbReference type="PRINTS" id="PR01047">
    <property type="entry name" value="TRNASYNTHTHR"/>
</dbReference>
<keyword evidence="8" id="KW-0648">Protein biosynthesis</keyword>
<feature type="domain" description="TGS" evidence="14">
    <location>
        <begin position="57"/>
        <end position="119"/>
    </location>
</feature>
<dbReference type="InterPro" id="IPR006195">
    <property type="entry name" value="aa-tRNA-synth_II"/>
</dbReference>
<evidence type="ECO:0000256" key="5">
    <source>
        <dbReference type="ARBA" id="ARBA00022598"/>
    </source>
</evidence>
<evidence type="ECO:0000313" key="16">
    <source>
        <dbReference type="Proteomes" id="UP000070544"/>
    </source>
</evidence>
<comment type="subcellular location">
    <subcellularLocation>
        <location evidence="1">Cytoplasm</location>
    </subcellularLocation>
</comment>
<dbReference type="PANTHER" id="PTHR11451">
    <property type="entry name" value="THREONINE-TRNA LIGASE"/>
    <property type="match status" value="1"/>
</dbReference>
<dbReference type="InterPro" id="IPR045864">
    <property type="entry name" value="aa-tRNA-synth_II/BPL/LPL"/>
</dbReference>
<dbReference type="InterPro" id="IPR036621">
    <property type="entry name" value="Anticodon-bd_dom_sf"/>
</dbReference>
<dbReference type="PROSITE" id="PS50862">
    <property type="entry name" value="AA_TRNA_LIGASE_II"/>
    <property type="match status" value="1"/>
</dbReference>
<evidence type="ECO:0000259" key="14">
    <source>
        <dbReference type="PROSITE" id="PS51880"/>
    </source>
</evidence>
<keyword evidence="7" id="KW-0067">ATP-binding</keyword>
<keyword evidence="16" id="KW-1185">Reference proteome</keyword>
<evidence type="ECO:0000259" key="13">
    <source>
        <dbReference type="PROSITE" id="PS50862"/>
    </source>
</evidence>
<dbReference type="AlphaFoldDB" id="A0A139AAS3"/>
<evidence type="ECO:0000256" key="9">
    <source>
        <dbReference type="ARBA" id="ARBA00023146"/>
    </source>
</evidence>
<keyword evidence="5" id="KW-0436">Ligase</keyword>
<dbReference type="OrthoDB" id="5423599at2759"/>
<dbReference type="GO" id="GO:0006435">
    <property type="term" value="P:threonyl-tRNA aminoacylation"/>
    <property type="evidence" value="ECO:0007669"/>
    <property type="project" value="InterPro"/>
</dbReference>
<dbReference type="SUPFAM" id="SSF81271">
    <property type="entry name" value="TGS-like"/>
    <property type="match status" value="1"/>
</dbReference>
<dbReference type="Gene3D" id="3.10.20.30">
    <property type="match status" value="1"/>
</dbReference>
<sequence>MAGQGPEEAKAGPVAAEVKVAENQSIAERAVYIEHRVKLFDEWKKEFDEEVQKKPRSPIKVTLPDGRQMDGTAWETTPFEIAKTLSKSLSERVVIAKVDGTLWDLLRPFEGDAKLELLDFDHEEGRMVFWHSSAHVLGEACELKYGCHLCIGPPIEEGFYYEMGMKDRAVSKADFTELEKLAEKAVKEKQPFERLFLSKERLLEMFRHNPYKVHLINDKVPAEGSTVYRCGPLIDLCYGPHVPNTNRIKAFMVTKNSASYWLGNSKNDSLQRVYGISFPDTKQLKDYKKFLEEAEKRDHRKIGRDQELFFFHELSPGSCFFLPHGARIYNALIDLIRSEYHKRGFSEVVTPNLYNSKLWIQSGHWQNYKEDMFTFDIEKEAFGLKPMNCPGHCLMFGHRDRSYRELPIRMADFGVLHRNEYSGALTGLTRVRRFQQDDAHIFCRPQQVEEEIQGGLEFLRAVYGLFGFTFQLKLSTRPEKYLGELSVWDEAEKRLEAALNKFGEKWELNPGDGAFYGPKIDITIMDALRRKHQCATLQLDFQLPIRFNLEYRTDDLNAQFERPVIIHRAILGSVERMIAILTENFAGKWPFWLSPRQVVVIPVASAFNGYADTIRQRMHDAGLYVEADLSDVTLNKKIRNAEIGQWNFIFVVGGEEERSESVNVRNRDDVGTKNKGEVKTFVDVLPKLLELKRSRSLKQEL</sequence>
<dbReference type="SUPFAM" id="SSF55186">
    <property type="entry name" value="ThrRS/AlaRS common domain"/>
    <property type="match status" value="1"/>
</dbReference>
<dbReference type="InterPro" id="IPR018163">
    <property type="entry name" value="Thr/Ala-tRNA-synth_IIc_edit"/>
</dbReference>
<evidence type="ECO:0000256" key="8">
    <source>
        <dbReference type="ARBA" id="ARBA00022917"/>
    </source>
</evidence>
<dbReference type="STRING" id="1344416.A0A139AAS3"/>
<dbReference type="EMBL" id="KQ965773">
    <property type="protein sequence ID" value="KXS13850.1"/>
    <property type="molecule type" value="Genomic_DNA"/>
</dbReference>
<dbReference type="InterPro" id="IPR004154">
    <property type="entry name" value="Anticodon-bd"/>
</dbReference>
<dbReference type="GO" id="GO:0005524">
    <property type="term" value="F:ATP binding"/>
    <property type="evidence" value="ECO:0007669"/>
    <property type="project" value="UniProtKB-KW"/>
</dbReference>
<evidence type="ECO:0000256" key="4">
    <source>
        <dbReference type="ARBA" id="ARBA00022490"/>
    </source>
</evidence>
<gene>
    <name evidence="15" type="ORF">M427DRAFT_70975</name>
</gene>
<protein>
    <recommendedName>
        <fullName evidence="12">Threonine--tRNA ligase, cytoplasmic</fullName>
        <ecNumber evidence="3">6.1.1.3</ecNumber>
    </recommendedName>
    <alternativeName>
        <fullName evidence="10">Threonyl-tRNA synthetase</fullName>
    </alternativeName>
</protein>
<dbReference type="OMA" id="WYADGMY"/>
<evidence type="ECO:0000256" key="1">
    <source>
        <dbReference type="ARBA" id="ARBA00004496"/>
    </source>
</evidence>
<keyword evidence="6" id="KW-0547">Nucleotide-binding</keyword>
<dbReference type="CDD" id="cd00771">
    <property type="entry name" value="ThrRS_core"/>
    <property type="match status" value="1"/>
</dbReference>
<keyword evidence="4" id="KW-0963">Cytoplasm</keyword>
<dbReference type="EC" id="6.1.1.3" evidence="3"/>
<dbReference type="SMART" id="SM00863">
    <property type="entry name" value="tRNA_SAD"/>
    <property type="match status" value="1"/>
</dbReference>
<dbReference type="FunFam" id="3.30.930.10:FF:000009">
    <property type="entry name" value="Threonine--tRNA ligase 2, cytoplasmic"/>
    <property type="match status" value="1"/>
</dbReference>
<dbReference type="GO" id="GO:0005739">
    <property type="term" value="C:mitochondrion"/>
    <property type="evidence" value="ECO:0007669"/>
    <property type="project" value="TreeGrafter"/>
</dbReference>
<keyword evidence="9 15" id="KW-0030">Aminoacyl-tRNA synthetase</keyword>
<dbReference type="InterPro" id="IPR012947">
    <property type="entry name" value="tRNA_SAD"/>
</dbReference>